<keyword evidence="6" id="KW-1185">Reference proteome</keyword>
<dbReference type="Gene3D" id="3.40.50.2000">
    <property type="entry name" value="Glycogen Phosphorylase B"/>
    <property type="match status" value="2"/>
</dbReference>
<protein>
    <submittedName>
        <fullName evidence="3">Glycosyltransferase family 1 protein</fullName>
    </submittedName>
</protein>
<evidence type="ECO:0000313" key="4">
    <source>
        <dbReference type="EMBL" id="WJW69143.1"/>
    </source>
</evidence>
<evidence type="ECO:0000259" key="2">
    <source>
        <dbReference type="Pfam" id="PF13439"/>
    </source>
</evidence>
<dbReference type="AlphaFoldDB" id="A0A8T7M5G8"/>
<dbReference type="Pfam" id="PF00534">
    <property type="entry name" value="Glycos_transf_1"/>
    <property type="match status" value="1"/>
</dbReference>
<dbReference type="RefSeq" id="WP_341471033.1">
    <property type="nucleotide sequence ID" value="NZ_CP128400.1"/>
</dbReference>
<gene>
    <name evidence="3" type="ORF">HXX08_15325</name>
    <name evidence="4" type="ORF">OZ401_002736</name>
</gene>
<dbReference type="Proteomes" id="UP000521676">
    <property type="component" value="Unassembled WGS sequence"/>
</dbReference>
<dbReference type="EMBL" id="JACATZ010000003">
    <property type="protein sequence ID" value="NWJ47232.1"/>
    <property type="molecule type" value="Genomic_DNA"/>
</dbReference>
<dbReference type="PANTHER" id="PTHR45947:SF3">
    <property type="entry name" value="SULFOQUINOVOSYL TRANSFERASE SQD2"/>
    <property type="match status" value="1"/>
</dbReference>
<feature type="domain" description="Glycosyl transferase family 1" evidence="1">
    <location>
        <begin position="205"/>
        <end position="377"/>
    </location>
</feature>
<dbReference type="GO" id="GO:0016757">
    <property type="term" value="F:glycosyltransferase activity"/>
    <property type="evidence" value="ECO:0007669"/>
    <property type="project" value="InterPro"/>
</dbReference>
<name>A0A8T7M5G8_9CHLR</name>
<reference evidence="4" key="2">
    <citation type="journal article" date="2024" name="Nature">
        <title>Anoxygenic phototroph of the Chloroflexota uses a type I reaction centre.</title>
        <authorList>
            <person name="Tsuji J.M."/>
            <person name="Shaw N.A."/>
            <person name="Nagashima S."/>
            <person name="Venkiteswaran J.J."/>
            <person name="Schiff S.L."/>
            <person name="Watanabe T."/>
            <person name="Fukui M."/>
            <person name="Hanada S."/>
            <person name="Tank M."/>
            <person name="Neufeld J.D."/>
        </authorList>
    </citation>
    <scope>NUCLEOTIDE SEQUENCE</scope>
    <source>
        <strain evidence="4">L227-S17</strain>
    </source>
</reference>
<reference evidence="3 5" key="1">
    <citation type="submission" date="2020-06" db="EMBL/GenBank/DDBJ databases">
        <title>Anoxygenic phototrophic Chloroflexota member uses a Type I reaction center.</title>
        <authorList>
            <person name="Tsuji J.M."/>
            <person name="Shaw N.A."/>
            <person name="Nagashima S."/>
            <person name="Venkiteswaran J."/>
            <person name="Schiff S.L."/>
            <person name="Hanada S."/>
            <person name="Tank M."/>
            <person name="Neufeld J.D."/>
        </authorList>
    </citation>
    <scope>NUCLEOTIDE SEQUENCE [LARGE SCALE GENOMIC DNA]</scope>
    <source>
        <strain evidence="3">L227-S17</strain>
    </source>
</reference>
<feature type="domain" description="Glycosyltransferase subfamily 4-like N-terminal" evidence="2">
    <location>
        <begin position="19"/>
        <end position="194"/>
    </location>
</feature>
<dbReference type="InterPro" id="IPR028098">
    <property type="entry name" value="Glyco_trans_4-like_N"/>
</dbReference>
<evidence type="ECO:0000313" key="5">
    <source>
        <dbReference type="Proteomes" id="UP000521676"/>
    </source>
</evidence>
<organism evidence="3 5">
    <name type="scientific">Candidatus Chlorohelix allophototropha</name>
    <dbReference type="NCBI Taxonomy" id="3003348"/>
    <lineage>
        <taxon>Bacteria</taxon>
        <taxon>Bacillati</taxon>
        <taxon>Chloroflexota</taxon>
        <taxon>Chloroflexia</taxon>
        <taxon>Candidatus Chloroheliales</taxon>
        <taxon>Candidatus Chloroheliaceae</taxon>
        <taxon>Candidatus Chlorohelix</taxon>
    </lineage>
</organism>
<accession>A0A8T7M5G8</accession>
<dbReference type="InterPro" id="IPR050194">
    <property type="entry name" value="Glycosyltransferase_grp1"/>
</dbReference>
<dbReference type="Proteomes" id="UP001431572">
    <property type="component" value="Chromosome 2"/>
</dbReference>
<dbReference type="Pfam" id="PF13439">
    <property type="entry name" value="Glyco_transf_4"/>
    <property type="match status" value="1"/>
</dbReference>
<evidence type="ECO:0000313" key="6">
    <source>
        <dbReference type="Proteomes" id="UP001431572"/>
    </source>
</evidence>
<dbReference type="SUPFAM" id="SSF53756">
    <property type="entry name" value="UDP-Glycosyltransferase/glycogen phosphorylase"/>
    <property type="match status" value="1"/>
</dbReference>
<dbReference type="EMBL" id="CP128400">
    <property type="protein sequence ID" value="WJW69143.1"/>
    <property type="molecule type" value="Genomic_DNA"/>
</dbReference>
<sequence length="404" mass="44927">MQSFNNKKVLVVSESLGPINGVTRATGYLLDYLLRQGIETAALAPNLYGLNQADTWQGCLPVIRLNGYPLVFNPELAVVKPFRMSKVFNSTFTPDIIYMASPASTGLQVWWQLKKSGIPLVANFQTDLAYYARLMLPKPIGKLASWGLERLMTHAFRHPSIKTVLAPSHNSEKYLIELGVPSEKIRLVGRGVDATFFNNSKRNSQLRQKLAPNGELLLLCVSRLSLEKGFEFLAEAYEEISRRALTDQSLPLTKLVITGGNANPNIERNIKSYFESRHLDVNFTGPLSGEPLAEIFASADLFLFPSLTETYGQVIQEAMASGLPVIARGEGGPVDLVIHGKTGFLADPHNKAEFVEYALNLIKDHNLRRNFGNNARNLIEGRNWDAINSQIVQIMEEAIVQNEE</sequence>
<evidence type="ECO:0000259" key="1">
    <source>
        <dbReference type="Pfam" id="PF00534"/>
    </source>
</evidence>
<dbReference type="InterPro" id="IPR001296">
    <property type="entry name" value="Glyco_trans_1"/>
</dbReference>
<dbReference type="PANTHER" id="PTHR45947">
    <property type="entry name" value="SULFOQUINOVOSYL TRANSFERASE SQD2"/>
    <property type="match status" value="1"/>
</dbReference>
<evidence type="ECO:0000313" key="3">
    <source>
        <dbReference type="EMBL" id="NWJ47232.1"/>
    </source>
</evidence>
<proteinExistence type="predicted"/>
<dbReference type="CDD" id="cd03814">
    <property type="entry name" value="GT4-like"/>
    <property type="match status" value="1"/>
</dbReference>